<dbReference type="InterPro" id="IPR000524">
    <property type="entry name" value="Tscrpt_reg_HTH_GntR"/>
</dbReference>
<comment type="caution">
    <text evidence="5">The sequence shown here is derived from an EMBL/GenBank/DDBJ whole genome shotgun (WGS) entry which is preliminary data.</text>
</comment>
<evidence type="ECO:0000256" key="3">
    <source>
        <dbReference type="ARBA" id="ARBA00023163"/>
    </source>
</evidence>
<protein>
    <submittedName>
        <fullName evidence="5">GntR family transcriptional regulator</fullName>
    </submittedName>
</protein>
<dbReference type="PROSITE" id="PS50949">
    <property type="entry name" value="HTH_GNTR"/>
    <property type="match status" value="1"/>
</dbReference>
<gene>
    <name evidence="5" type="ORF">U0R10_04160</name>
</gene>
<dbReference type="PRINTS" id="PR00035">
    <property type="entry name" value="HTHGNTR"/>
</dbReference>
<dbReference type="EMBL" id="JBBKXZ010000001">
    <property type="protein sequence ID" value="MFD3393806.1"/>
    <property type="molecule type" value="Genomic_DNA"/>
</dbReference>
<dbReference type="SUPFAM" id="SSF46785">
    <property type="entry name" value="Winged helix' DNA-binding domain"/>
    <property type="match status" value="1"/>
</dbReference>
<dbReference type="InterPro" id="IPR036388">
    <property type="entry name" value="WH-like_DNA-bd_sf"/>
</dbReference>
<dbReference type="CDD" id="cd07377">
    <property type="entry name" value="WHTH_GntR"/>
    <property type="match status" value="1"/>
</dbReference>
<dbReference type="Gene3D" id="1.10.10.10">
    <property type="entry name" value="Winged helix-like DNA-binding domain superfamily/Winged helix DNA-binding domain"/>
    <property type="match status" value="1"/>
</dbReference>
<keyword evidence="6" id="KW-1185">Reference proteome</keyword>
<accession>A0ABW6DAL8</accession>
<name>A0ABW6DAL8_9BACT</name>
<keyword evidence="2" id="KW-0238">DNA-binding</keyword>
<dbReference type="Pfam" id="PF00392">
    <property type="entry name" value="GntR"/>
    <property type="match status" value="1"/>
</dbReference>
<evidence type="ECO:0000259" key="4">
    <source>
        <dbReference type="PROSITE" id="PS50949"/>
    </source>
</evidence>
<evidence type="ECO:0000313" key="5">
    <source>
        <dbReference type="EMBL" id="MFD3393806.1"/>
    </source>
</evidence>
<feature type="domain" description="HTH gntR-type" evidence="4">
    <location>
        <begin position="10"/>
        <end position="78"/>
    </location>
</feature>
<keyword evidence="1" id="KW-0805">Transcription regulation</keyword>
<dbReference type="InterPro" id="IPR028082">
    <property type="entry name" value="Peripla_BP_I"/>
</dbReference>
<organism evidence="5 6">
    <name type="scientific">Aquirufa avitistagni</name>
    <dbReference type="NCBI Taxonomy" id="3104728"/>
    <lineage>
        <taxon>Bacteria</taxon>
        <taxon>Pseudomonadati</taxon>
        <taxon>Bacteroidota</taxon>
        <taxon>Cytophagia</taxon>
        <taxon>Cytophagales</taxon>
        <taxon>Flectobacillaceae</taxon>
        <taxon>Aquirufa</taxon>
    </lineage>
</organism>
<sequence length="335" mass="38732">MIQFDPNSNKPKYQQLIDGIVHAIDLGELERGKQLPSINAVASEFSMARMTVTKAYDELRERGLITSHHGKGFYVSSTDTRSAMHVFILMDALTPYKEILLDSILDNLGPDVTHALFFHYHDIKLFESLINDNIGKFNHYIVLPHFNISVAKILAKIPKEKLLVLDIDVKEFGADYSILYQNFEQNMFLGLAESLFKIKKYSSLNLVLSSKSFQYTPQGIINGFTMFCEKHHINYDIIPDLEEEYDIAKNHAYIVFREFDLIKMINWCTKKEWKFGKEIGVISYDDTPLKEIISEGISVISNDFYLMGKRAAEMILNKEKGRFSNEYYFIDRNSI</sequence>
<dbReference type="Proteomes" id="UP001598138">
    <property type="component" value="Unassembled WGS sequence"/>
</dbReference>
<dbReference type="SUPFAM" id="SSF53822">
    <property type="entry name" value="Periplasmic binding protein-like I"/>
    <property type="match status" value="1"/>
</dbReference>
<evidence type="ECO:0000256" key="1">
    <source>
        <dbReference type="ARBA" id="ARBA00023015"/>
    </source>
</evidence>
<dbReference type="Gene3D" id="3.40.50.2300">
    <property type="match status" value="2"/>
</dbReference>
<dbReference type="PANTHER" id="PTHR38445">
    <property type="entry name" value="HTH-TYPE TRANSCRIPTIONAL REPRESSOR YTRA"/>
    <property type="match status" value="1"/>
</dbReference>
<dbReference type="RefSeq" id="WP_377982689.1">
    <property type="nucleotide sequence ID" value="NZ_JBBKXZ010000001.1"/>
</dbReference>
<evidence type="ECO:0000313" key="6">
    <source>
        <dbReference type="Proteomes" id="UP001598138"/>
    </source>
</evidence>
<dbReference type="InterPro" id="IPR036390">
    <property type="entry name" value="WH_DNA-bd_sf"/>
</dbReference>
<keyword evidence="3" id="KW-0804">Transcription</keyword>
<dbReference type="SMART" id="SM00345">
    <property type="entry name" value="HTH_GNTR"/>
    <property type="match status" value="1"/>
</dbReference>
<proteinExistence type="predicted"/>
<evidence type="ECO:0000256" key="2">
    <source>
        <dbReference type="ARBA" id="ARBA00023125"/>
    </source>
</evidence>
<dbReference type="PANTHER" id="PTHR38445:SF10">
    <property type="entry name" value="GNTR-FAMILY TRANSCRIPTIONAL REGULATOR"/>
    <property type="match status" value="1"/>
</dbReference>
<reference evidence="5 6" key="1">
    <citation type="submission" date="2024-03" db="EMBL/GenBank/DDBJ databases">
        <title>Aquirufa genome sequencing.</title>
        <authorList>
            <person name="Pitt A."/>
            <person name="Hahn M.W."/>
        </authorList>
    </citation>
    <scope>NUCLEOTIDE SEQUENCE [LARGE SCALE GENOMIC DNA]</scope>
    <source>
        <strain evidence="5 6">OSTEICH-129V</strain>
    </source>
</reference>